<dbReference type="AlphaFoldDB" id="A0A1E7FQ07"/>
<evidence type="ECO:0000256" key="1">
    <source>
        <dbReference type="SAM" id="MobiDB-lite"/>
    </source>
</evidence>
<dbReference type="InterPro" id="IPR018392">
    <property type="entry name" value="LysM"/>
</dbReference>
<dbReference type="Gene3D" id="3.10.350.10">
    <property type="entry name" value="LysM domain"/>
    <property type="match status" value="1"/>
</dbReference>
<dbReference type="Proteomes" id="UP000095751">
    <property type="component" value="Unassembled WGS sequence"/>
</dbReference>
<dbReference type="CDD" id="cd00118">
    <property type="entry name" value="LysM"/>
    <property type="match status" value="1"/>
</dbReference>
<dbReference type="InterPro" id="IPR036779">
    <property type="entry name" value="LysM_dom_sf"/>
</dbReference>
<name>A0A1E7FQ07_9STRA</name>
<dbReference type="Pfam" id="PF01476">
    <property type="entry name" value="LysM"/>
    <property type="match status" value="1"/>
</dbReference>
<accession>A0A1E7FQ07</accession>
<protein>
    <recommendedName>
        <fullName evidence="2">LysM domain-containing protein</fullName>
    </recommendedName>
</protein>
<feature type="region of interest" description="Disordered" evidence="1">
    <location>
        <begin position="66"/>
        <end position="100"/>
    </location>
</feature>
<sequence length="206" mass="22931">MPEGGILPWKIQKLNVAPSLSYDSIHKPLKAPKGKRWDYDSTENEWSLVSETTTTSDEPVVVDAVIIREDDNDKTSSTKSTSMTLDDTSSASSSSSPFVEHKIESSDTFQGICLKYKITPLELRRANGGFSGQNLQLVPNPLKIPRWNYNIMTTLAEATPINTEKDAVSILRRKCHDMSASEAKAYLMLSDWNLTEAIENAKEDGF</sequence>
<evidence type="ECO:0000313" key="3">
    <source>
        <dbReference type="EMBL" id="OEU19883.1"/>
    </source>
</evidence>
<dbReference type="KEGG" id="fcy:FRACYDRAFT_235946"/>
<dbReference type="InParanoid" id="A0A1E7FQ07"/>
<dbReference type="EMBL" id="KV784355">
    <property type="protein sequence ID" value="OEU19883.1"/>
    <property type="molecule type" value="Genomic_DNA"/>
</dbReference>
<dbReference type="OrthoDB" id="44507at2759"/>
<feature type="compositionally biased region" description="Basic and acidic residues" evidence="1">
    <location>
        <begin position="66"/>
        <end position="76"/>
    </location>
</feature>
<organism evidence="3 4">
    <name type="scientific">Fragilariopsis cylindrus CCMP1102</name>
    <dbReference type="NCBI Taxonomy" id="635003"/>
    <lineage>
        <taxon>Eukaryota</taxon>
        <taxon>Sar</taxon>
        <taxon>Stramenopiles</taxon>
        <taxon>Ochrophyta</taxon>
        <taxon>Bacillariophyta</taxon>
        <taxon>Bacillariophyceae</taxon>
        <taxon>Bacillariophycidae</taxon>
        <taxon>Bacillariales</taxon>
        <taxon>Bacillariaceae</taxon>
        <taxon>Fragilariopsis</taxon>
    </lineage>
</organism>
<keyword evidence="4" id="KW-1185">Reference proteome</keyword>
<reference evidence="3 4" key="1">
    <citation type="submission" date="2016-09" db="EMBL/GenBank/DDBJ databases">
        <title>Extensive genetic diversity and differential bi-allelic expression allows diatom success in the polar Southern Ocean.</title>
        <authorList>
            <consortium name="DOE Joint Genome Institute"/>
            <person name="Mock T."/>
            <person name="Otillar R.P."/>
            <person name="Strauss J."/>
            <person name="Dupont C."/>
            <person name="Frickenhaus S."/>
            <person name="Maumus F."/>
            <person name="Mcmullan M."/>
            <person name="Sanges R."/>
            <person name="Schmutz J."/>
            <person name="Toseland A."/>
            <person name="Valas R."/>
            <person name="Veluchamy A."/>
            <person name="Ward B.J."/>
            <person name="Allen A."/>
            <person name="Barry K."/>
            <person name="Falciatore A."/>
            <person name="Ferrante M."/>
            <person name="Fortunato A.E."/>
            <person name="Gloeckner G."/>
            <person name="Gruber A."/>
            <person name="Hipkin R."/>
            <person name="Janech M."/>
            <person name="Kroth P."/>
            <person name="Leese F."/>
            <person name="Lindquist E."/>
            <person name="Lyon B.R."/>
            <person name="Martin J."/>
            <person name="Mayer C."/>
            <person name="Parker M."/>
            <person name="Quesneville H."/>
            <person name="Raymond J."/>
            <person name="Uhlig C."/>
            <person name="Valentin K.U."/>
            <person name="Worden A.Z."/>
            <person name="Armbrust E.V."/>
            <person name="Bowler C."/>
            <person name="Green B."/>
            <person name="Moulton V."/>
            <person name="Van Oosterhout C."/>
            <person name="Grigoriev I."/>
        </authorList>
    </citation>
    <scope>NUCLEOTIDE SEQUENCE [LARGE SCALE GENOMIC DNA]</scope>
    <source>
        <strain evidence="3 4">CCMP1102</strain>
    </source>
</reference>
<evidence type="ECO:0000259" key="2">
    <source>
        <dbReference type="Pfam" id="PF01476"/>
    </source>
</evidence>
<feature type="domain" description="LysM" evidence="2">
    <location>
        <begin position="101"/>
        <end position="136"/>
    </location>
</feature>
<gene>
    <name evidence="3" type="ORF">FRACYDRAFT_235946</name>
</gene>
<evidence type="ECO:0000313" key="4">
    <source>
        <dbReference type="Proteomes" id="UP000095751"/>
    </source>
</evidence>
<feature type="compositionally biased region" description="Low complexity" evidence="1">
    <location>
        <begin position="77"/>
        <end position="96"/>
    </location>
</feature>
<proteinExistence type="predicted"/>